<protein>
    <submittedName>
        <fullName evidence="2">DNA-binding transcriptional ArsR family regulator</fullName>
    </submittedName>
</protein>
<dbReference type="SMART" id="SM00418">
    <property type="entry name" value="HTH_ARSR"/>
    <property type="match status" value="1"/>
</dbReference>
<keyword evidence="2" id="KW-0238">DNA-binding</keyword>
<dbReference type="InterPro" id="IPR036390">
    <property type="entry name" value="WH_DNA-bd_sf"/>
</dbReference>
<dbReference type="PANTHER" id="PTHR38600">
    <property type="entry name" value="TRANSCRIPTIONAL REGULATORY PROTEIN"/>
    <property type="match status" value="1"/>
</dbReference>
<accession>A0A7Z0CNY2</accession>
<name>A0A7Z0CNY2_9ACTN</name>
<dbReference type="InterPro" id="IPR036388">
    <property type="entry name" value="WH-like_DNA-bd_sf"/>
</dbReference>
<dbReference type="InterPro" id="IPR001845">
    <property type="entry name" value="HTH_ArsR_DNA-bd_dom"/>
</dbReference>
<dbReference type="SUPFAM" id="SSF46785">
    <property type="entry name" value="Winged helix' DNA-binding domain"/>
    <property type="match status" value="1"/>
</dbReference>
<comment type="caution">
    <text evidence="2">The sequence shown here is derived from an EMBL/GenBank/DDBJ whole genome shotgun (WGS) entry which is preliminary data.</text>
</comment>
<dbReference type="Proteomes" id="UP000562045">
    <property type="component" value="Unassembled WGS sequence"/>
</dbReference>
<evidence type="ECO:0000313" key="2">
    <source>
        <dbReference type="EMBL" id="NYI47909.1"/>
    </source>
</evidence>
<evidence type="ECO:0000313" key="3">
    <source>
        <dbReference type="Proteomes" id="UP000562045"/>
    </source>
</evidence>
<dbReference type="CDD" id="cd00090">
    <property type="entry name" value="HTH_ARSR"/>
    <property type="match status" value="1"/>
</dbReference>
<reference evidence="2 3" key="1">
    <citation type="submission" date="2020-07" db="EMBL/GenBank/DDBJ databases">
        <title>Sequencing the genomes of 1000 actinobacteria strains.</title>
        <authorList>
            <person name="Klenk H.-P."/>
        </authorList>
    </citation>
    <scope>NUCLEOTIDE SEQUENCE [LARGE SCALE GENOMIC DNA]</scope>
    <source>
        <strain evidence="2 3">DSM 15131</strain>
    </source>
</reference>
<feature type="domain" description="HTH arsR-type" evidence="1">
    <location>
        <begin position="16"/>
        <end position="101"/>
    </location>
</feature>
<dbReference type="Gene3D" id="1.10.10.10">
    <property type="entry name" value="Winged helix-like DNA-binding domain superfamily/Winged helix DNA-binding domain"/>
    <property type="match status" value="1"/>
</dbReference>
<dbReference type="GO" id="GO:0003677">
    <property type="term" value="F:DNA binding"/>
    <property type="evidence" value="ECO:0007669"/>
    <property type="project" value="UniProtKB-KW"/>
</dbReference>
<sequence>MPRLSKPPAMPEGVVAIIDAIGNGTRTEILRHLSLRAMNATELAEVIDADPRVVRRHLEVLEDMGLVAADHPRGDRRAKGRVVMWETNKQRVNEVANTWRTYALGQTNLPG</sequence>
<dbReference type="PANTHER" id="PTHR38600:SF1">
    <property type="entry name" value="TRANSCRIPTIONAL REGULATORY PROTEIN"/>
    <property type="match status" value="1"/>
</dbReference>
<dbReference type="EMBL" id="JACBZM010000002">
    <property type="protein sequence ID" value="NYI47909.1"/>
    <property type="molecule type" value="Genomic_DNA"/>
</dbReference>
<dbReference type="GO" id="GO:0003700">
    <property type="term" value="F:DNA-binding transcription factor activity"/>
    <property type="evidence" value="ECO:0007669"/>
    <property type="project" value="InterPro"/>
</dbReference>
<dbReference type="AlphaFoldDB" id="A0A7Z0CNY2"/>
<organism evidence="2 3">
    <name type="scientific">Nocardioides aromaticivorans</name>
    <dbReference type="NCBI Taxonomy" id="200618"/>
    <lineage>
        <taxon>Bacteria</taxon>
        <taxon>Bacillati</taxon>
        <taxon>Actinomycetota</taxon>
        <taxon>Actinomycetes</taxon>
        <taxon>Propionibacteriales</taxon>
        <taxon>Nocardioidaceae</taxon>
        <taxon>Nocardioides</taxon>
    </lineage>
</organism>
<dbReference type="Pfam" id="PF12840">
    <property type="entry name" value="HTH_20"/>
    <property type="match status" value="1"/>
</dbReference>
<dbReference type="InterPro" id="IPR011991">
    <property type="entry name" value="ArsR-like_HTH"/>
</dbReference>
<proteinExistence type="predicted"/>
<gene>
    <name evidence="2" type="ORF">BJ993_005055</name>
</gene>
<evidence type="ECO:0000259" key="1">
    <source>
        <dbReference type="SMART" id="SM00418"/>
    </source>
</evidence>